<dbReference type="PANTHER" id="PTHR33050:SF7">
    <property type="entry name" value="RIBONUCLEASE H"/>
    <property type="match status" value="1"/>
</dbReference>
<dbReference type="InterPro" id="IPR011010">
    <property type="entry name" value="DNA_brk_join_enz"/>
</dbReference>
<dbReference type="GO" id="GO:0015074">
    <property type="term" value="P:DNA integration"/>
    <property type="evidence" value="ECO:0007669"/>
    <property type="project" value="InterPro"/>
</dbReference>
<dbReference type="Gene3D" id="3.30.70.270">
    <property type="match status" value="1"/>
</dbReference>
<dbReference type="Gene3D" id="3.10.10.10">
    <property type="entry name" value="HIV Type 1 Reverse Transcriptase, subunit A, domain 1"/>
    <property type="match status" value="1"/>
</dbReference>
<dbReference type="InterPro" id="IPR043128">
    <property type="entry name" value="Rev_trsase/Diguanyl_cyclase"/>
</dbReference>
<dbReference type="PANTHER" id="PTHR33050">
    <property type="entry name" value="REVERSE TRANSCRIPTASE DOMAIN-CONTAINING PROTEIN"/>
    <property type="match status" value="1"/>
</dbReference>
<dbReference type="Gene3D" id="1.10.150.130">
    <property type="match status" value="1"/>
</dbReference>
<evidence type="ECO:0000313" key="5">
    <source>
        <dbReference type="EMBL" id="KAG2171877.1"/>
    </source>
</evidence>
<reference evidence="5" key="1">
    <citation type="submission" date="2020-12" db="EMBL/GenBank/DDBJ databases">
        <title>Metabolic potential, ecology and presence of endohyphal bacteria is reflected in genomic diversity of Mucoromycotina.</title>
        <authorList>
            <person name="Muszewska A."/>
            <person name="Okrasinska A."/>
            <person name="Steczkiewicz K."/>
            <person name="Drgas O."/>
            <person name="Orlowska M."/>
            <person name="Perlinska-Lenart U."/>
            <person name="Aleksandrzak-Piekarczyk T."/>
            <person name="Szatraj K."/>
            <person name="Zielenkiewicz U."/>
            <person name="Pilsyk S."/>
            <person name="Malc E."/>
            <person name="Mieczkowski P."/>
            <person name="Kruszewska J.S."/>
            <person name="Biernat P."/>
            <person name="Pawlowska J."/>
        </authorList>
    </citation>
    <scope>NUCLEOTIDE SEQUENCE</scope>
    <source>
        <strain evidence="5">WA0000051536</strain>
    </source>
</reference>
<feature type="region of interest" description="Disordered" evidence="3">
    <location>
        <begin position="216"/>
        <end position="292"/>
    </location>
</feature>
<protein>
    <recommendedName>
        <fullName evidence="4">Reverse transcriptase domain-containing protein</fullName>
    </recommendedName>
</protein>
<dbReference type="CDD" id="cd09275">
    <property type="entry name" value="RNase_HI_RT_DIRS1"/>
    <property type="match status" value="1"/>
</dbReference>
<feature type="compositionally biased region" description="Polar residues" evidence="3">
    <location>
        <begin position="236"/>
        <end position="254"/>
    </location>
</feature>
<feature type="domain" description="Reverse transcriptase" evidence="4">
    <location>
        <begin position="341"/>
        <end position="523"/>
    </location>
</feature>
<evidence type="ECO:0000256" key="2">
    <source>
        <dbReference type="ARBA" id="ARBA00023172"/>
    </source>
</evidence>
<feature type="compositionally biased region" description="Polar residues" evidence="3">
    <location>
        <begin position="794"/>
        <end position="805"/>
    </location>
</feature>
<evidence type="ECO:0000259" key="4">
    <source>
        <dbReference type="PROSITE" id="PS50878"/>
    </source>
</evidence>
<dbReference type="Proteomes" id="UP000612746">
    <property type="component" value="Unassembled WGS sequence"/>
</dbReference>
<feature type="region of interest" description="Disordered" evidence="3">
    <location>
        <begin position="740"/>
        <end position="827"/>
    </location>
</feature>
<dbReference type="OrthoDB" id="2387460at2759"/>
<dbReference type="SUPFAM" id="SSF56349">
    <property type="entry name" value="DNA breaking-rejoining enzymes"/>
    <property type="match status" value="1"/>
</dbReference>
<dbReference type="AlphaFoldDB" id="A0A8H7U8E1"/>
<dbReference type="InterPro" id="IPR010998">
    <property type="entry name" value="Integrase_recombinase_N"/>
</dbReference>
<evidence type="ECO:0000313" key="6">
    <source>
        <dbReference type="Proteomes" id="UP000612746"/>
    </source>
</evidence>
<dbReference type="InterPro" id="IPR000477">
    <property type="entry name" value="RT_dom"/>
</dbReference>
<dbReference type="EMBL" id="JAEPRA010000029">
    <property type="protein sequence ID" value="KAG2171877.1"/>
    <property type="molecule type" value="Genomic_DNA"/>
</dbReference>
<evidence type="ECO:0000256" key="3">
    <source>
        <dbReference type="SAM" id="MobiDB-lite"/>
    </source>
</evidence>
<dbReference type="GO" id="GO:0003677">
    <property type="term" value="F:DNA binding"/>
    <property type="evidence" value="ECO:0007669"/>
    <property type="project" value="UniProtKB-KW"/>
</dbReference>
<dbReference type="GO" id="GO:0006310">
    <property type="term" value="P:DNA recombination"/>
    <property type="evidence" value="ECO:0007669"/>
    <property type="project" value="UniProtKB-KW"/>
</dbReference>
<dbReference type="SUPFAM" id="SSF56672">
    <property type="entry name" value="DNA/RNA polymerases"/>
    <property type="match status" value="1"/>
</dbReference>
<proteinExistence type="predicted"/>
<dbReference type="SUPFAM" id="SSF47823">
    <property type="entry name" value="lambda integrase-like, N-terminal domain"/>
    <property type="match status" value="1"/>
</dbReference>
<sequence length="1198" mass="134566">MSQDSSVTTQELRDQLLQVQSQLEFLLQQQNSVPEPSNSNEVQMSETPIIHDLPVRPSYDWTPSPELARLMPSSQQDIFLLLLDADSRKSIVEQYPAMAGIRYTPPQRLPVATKRFNKSQVREDDNLQRIQYAISAALRPLDVLAHMLLPLVANEDVERVYSVINDTRLLILNSAGVVNEQRNNILLRAVNPEFQKPQSEGHYTMPMSTFQETLAQQSALHKAMKDAQPKKHHSKITPQVPQQHTQQFFRTNPSPGGGGREQSNFKDPSGFKKPYKSNNPFQNRNASKQKHHQWLHSVISEGFQLHFTRQPHLSHHAPPMPSDPQQRKLLRQEISQLLAKRAIEPVKDGSPGFHSSMFVIPKRNGGHRPVFNLKRLNQHLDAPHFKMETLRQVAPLIQQHDYLTSIDLSDAFLHILIHKMSRKYLRFRWEGQTFQFRTTPFGLSTVPWLFTRVTKPVLTWARSQGIRVSAYLDDWIVVADSYQTSLQHTSQLTNMMVRLGWVINWKKSTLTPSQSLEHLGFILNSNDMTFSLPGKKIRDIRKSIRSVLQRAKVSPRMIHSLTMRIRAAAMAIFPTNMYTQALMFFKNSYVRRRHHWDQEVVLPLDARQELKWWQVNLGKWNGRALLNPDPDKTIYVDASDAGWGGVGMGNSVQGVWSHEEVCESINWRELKAIELTLQSFRWLKNSTILVRSDNTTATADIDLGNVSQERLTTTGQTHTGLPEYGGGHSVKTLPSQKHVADLPQHIPDEYSTSIRQERRRSVRGSHLSSPTQVCLLEAGSSSDGDGRSYHSVAEFQSPTNSSSVEPYNGVSEETSSEPGSSNSSSSVLAQCGVVPSVAADEQVFPSAIGSSQTRPNHLAALALAVDKSKLEAIRLGSLKRKFQGSHYSMEASEALLSHFTANTSTNRLYARAHHLFIAWCLSYGADVCYFTTPQLVNFLVAAHHSGYSLNTIQVFKSAIMQLHLDRESIDCDADVKTLIKSFKKSGPLLSLTRPQVDITTTLSHLAKIPSNGRTSLIALNQKTAFLLAMAAFLRPSDLFRIVLSKCTLDEAGRLSLCIEAPKETRLGRPIIKTLMVHPLLNEDPLCPVAAFLALKNHPGAAQRPVDNLLVNSINPTKPLSVGTISSWLRSLTKMSTDLVPVPSIRSLASDLALSRGVPKEDVVTLGNWSSDSVFEFHYRRSRLQKTNMSAVVLRDSLI</sequence>
<keyword evidence="1" id="KW-0238">DNA-binding</keyword>
<dbReference type="InterPro" id="IPR013762">
    <property type="entry name" value="Integrase-like_cat_sf"/>
</dbReference>
<dbReference type="Pfam" id="PF00078">
    <property type="entry name" value="RVT_1"/>
    <property type="match status" value="1"/>
</dbReference>
<dbReference type="InterPro" id="IPR043502">
    <property type="entry name" value="DNA/RNA_pol_sf"/>
</dbReference>
<dbReference type="PROSITE" id="PS50878">
    <property type="entry name" value="RT_POL"/>
    <property type="match status" value="1"/>
</dbReference>
<keyword evidence="2" id="KW-0233">DNA recombination</keyword>
<organism evidence="5 6">
    <name type="scientific">Umbelopsis vinacea</name>
    <dbReference type="NCBI Taxonomy" id="44442"/>
    <lineage>
        <taxon>Eukaryota</taxon>
        <taxon>Fungi</taxon>
        <taxon>Fungi incertae sedis</taxon>
        <taxon>Mucoromycota</taxon>
        <taxon>Mucoromycotina</taxon>
        <taxon>Umbelopsidomycetes</taxon>
        <taxon>Umbelopsidales</taxon>
        <taxon>Umbelopsidaceae</taxon>
        <taxon>Umbelopsis</taxon>
    </lineage>
</organism>
<dbReference type="CDD" id="cd03714">
    <property type="entry name" value="RT_DIRS1"/>
    <property type="match status" value="1"/>
</dbReference>
<dbReference type="Gene3D" id="1.10.443.10">
    <property type="entry name" value="Intergrase catalytic core"/>
    <property type="match status" value="1"/>
</dbReference>
<accession>A0A8H7U8E1</accession>
<evidence type="ECO:0000256" key="1">
    <source>
        <dbReference type="ARBA" id="ARBA00023125"/>
    </source>
</evidence>
<feature type="compositionally biased region" description="Polar residues" evidence="3">
    <location>
        <begin position="276"/>
        <end position="286"/>
    </location>
</feature>
<keyword evidence="6" id="KW-1185">Reference proteome</keyword>
<feature type="compositionally biased region" description="Low complexity" evidence="3">
    <location>
        <begin position="811"/>
        <end position="826"/>
    </location>
</feature>
<dbReference type="InterPro" id="IPR052055">
    <property type="entry name" value="Hepadnavirus_pol/RT"/>
</dbReference>
<name>A0A8H7U8E1_9FUNG</name>
<comment type="caution">
    <text evidence="5">The sequence shown here is derived from an EMBL/GenBank/DDBJ whole genome shotgun (WGS) entry which is preliminary data.</text>
</comment>
<gene>
    <name evidence="5" type="ORF">INT44_006106</name>
</gene>